<keyword evidence="12" id="KW-1185">Reference proteome</keyword>
<keyword evidence="8 10" id="KW-0460">Magnesium</keyword>
<dbReference type="PANTHER" id="PTHR43434">
    <property type="entry name" value="PHOSPHOGLYCOLATE PHOSPHATASE"/>
    <property type="match status" value="1"/>
</dbReference>
<dbReference type="Pfam" id="PF00702">
    <property type="entry name" value="Hydrolase"/>
    <property type="match status" value="1"/>
</dbReference>
<comment type="cofactor">
    <cofactor evidence="2 10">
        <name>Mg(2+)</name>
        <dbReference type="ChEBI" id="CHEBI:18420"/>
    </cofactor>
</comment>
<accession>A0ABS3TV73</accession>
<dbReference type="CDD" id="cd16417">
    <property type="entry name" value="HAD_PGPase"/>
    <property type="match status" value="1"/>
</dbReference>
<gene>
    <name evidence="11" type="ORF">JFY56_20340</name>
</gene>
<dbReference type="NCBIfam" id="NF009695">
    <property type="entry name" value="PRK13222.1-2"/>
    <property type="match status" value="1"/>
</dbReference>
<evidence type="ECO:0000256" key="3">
    <source>
        <dbReference type="ARBA" id="ARBA00004818"/>
    </source>
</evidence>
<feature type="binding site" evidence="10">
    <location>
        <position position="182"/>
    </location>
    <ligand>
        <name>Mg(2+)</name>
        <dbReference type="ChEBI" id="CHEBI:18420"/>
    </ligand>
</feature>
<comment type="similarity">
    <text evidence="4 10">Belongs to the HAD-like hydrolase superfamily. CbbY/CbbZ/Gph/YieH family.</text>
</comment>
<dbReference type="Gene3D" id="3.40.50.1000">
    <property type="entry name" value="HAD superfamily/HAD-like"/>
    <property type="match status" value="1"/>
</dbReference>
<comment type="pathway">
    <text evidence="3 10">Organic acid metabolism; glycolate biosynthesis; glycolate from 2-phosphoglycolate: step 1/1.</text>
</comment>
<dbReference type="EC" id="3.1.3.18" evidence="5 10"/>
<evidence type="ECO:0000256" key="9">
    <source>
        <dbReference type="ARBA" id="ARBA00023277"/>
    </source>
</evidence>
<dbReference type="PANTHER" id="PTHR43434:SF1">
    <property type="entry name" value="PHOSPHOGLYCOLATE PHOSPHATASE"/>
    <property type="match status" value="1"/>
</dbReference>
<comment type="function">
    <text evidence="10">Specifically catalyzes the dephosphorylation of 2-phosphoglycolate. Is involved in the dissimilation of the intracellular 2-phosphoglycolate formed during the DNA repair of 3'-phosphoglycolate ends, a major class of DNA lesions induced by oxidative stress.</text>
</comment>
<proteinExistence type="inferred from homology"/>
<dbReference type="InterPro" id="IPR037512">
    <property type="entry name" value="PGPase_prok"/>
</dbReference>
<keyword evidence="9 10" id="KW-0119">Carbohydrate metabolism</keyword>
<dbReference type="InterPro" id="IPR036412">
    <property type="entry name" value="HAD-like_sf"/>
</dbReference>
<keyword evidence="7 10" id="KW-0378">Hydrolase</keyword>
<dbReference type="EMBL" id="JAELYA010000008">
    <property type="protein sequence ID" value="MBO3277569.1"/>
    <property type="molecule type" value="Genomic_DNA"/>
</dbReference>
<keyword evidence="6 10" id="KW-0479">Metal-binding</keyword>
<evidence type="ECO:0000313" key="11">
    <source>
        <dbReference type="EMBL" id="MBO3277569.1"/>
    </source>
</evidence>
<dbReference type="SFLD" id="SFLDG01135">
    <property type="entry name" value="C1.5.6:_HAD__Beta-PGM__Phospha"/>
    <property type="match status" value="1"/>
</dbReference>
<evidence type="ECO:0000256" key="7">
    <source>
        <dbReference type="ARBA" id="ARBA00022801"/>
    </source>
</evidence>
<comment type="catalytic activity">
    <reaction evidence="1 10">
        <text>2-phosphoglycolate + H2O = glycolate + phosphate</text>
        <dbReference type="Rhea" id="RHEA:14369"/>
        <dbReference type="ChEBI" id="CHEBI:15377"/>
        <dbReference type="ChEBI" id="CHEBI:29805"/>
        <dbReference type="ChEBI" id="CHEBI:43474"/>
        <dbReference type="ChEBI" id="CHEBI:58033"/>
        <dbReference type="EC" id="3.1.3.18"/>
    </reaction>
</comment>
<evidence type="ECO:0000256" key="8">
    <source>
        <dbReference type="ARBA" id="ARBA00022842"/>
    </source>
</evidence>
<feature type="binding site" evidence="10">
    <location>
        <position position="21"/>
    </location>
    <ligand>
        <name>Mg(2+)</name>
        <dbReference type="ChEBI" id="CHEBI:18420"/>
    </ligand>
</feature>
<dbReference type="Proteomes" id="UP000669060">
    <property type="component" value="Unassembled WGS sequence"/>
</dbReference>
<evidence type="ECO:0000256" key="4">
    <source>
        <dbReference type="ARBA" id="ARBA00006171"/>
    </source>
</evidence>
<dbReference type="Gene3D" id="1.10.150.240">
    <property type="entry name" value="Putative phosphatase, domain 2"/>
    <property type="match status" value="1"/>
</dbReference>
<dbReference type="NCBIfam" id="TIGR01509">
    <property type="entry name" value="HAD-SF-IA-v3"/>
    <property type="match status" value="1"/>
</dbReference>
<dbReference type="InterPro" id="IPR023198">
    <property type="entry name" value="PGP-like_dom2"/>
</dbReference>
<dbReference type="InterPro" id="IPR023214">
    <property type="entry name" value="HAD_sf"/>
</dbReference>
<name>A0ABS3TV73_9PSED</name>
<evidence type="ECO:0000256" key="5">
    <source>
        <dbReference type="ARBA" id="ARBA00013078"/>
    </source>
</evidence>
<dbReference type="SFLD" id="SFLDS00003">
    <property type="entry name" value="Haloacid_Dehalogenase"/>
    <property type="match status" value="1"/>
</dbReference>
<evidence type="ECO:0000256" key="6">
    <source>
        <dbReference type="ARBA" id="ARBA00022723"/>
    </source>
</evidence>
<dbReference type="NCBIfam" id="TIGR01549">
    <property type="entry name" value="HAD-SF-IA-v1"/>
    <property type="match status" value="1"/>
</dbReference>
<protein>
    <recommendedName>
        <fullName evidence="5 10">Phosphoglycolate phosphatase</fullName>
        <shortName evidence="10">PGP</shortName>
        <shortName evidence="10">PGPase</shortName>
        <ecNumber evidence="5 10">3.1.3.18</ecNumber>
    </recommendedName>
</protein>
<evidence type="ECO:0000313" key="12">
    <source>
        <dbReference type="Proteomes" id="UP000669060"/>
    </source>
</evidence>
<dbReference type="HAMAP" id="MF_00495">
    <property type="entry name" value="GPH_hydrolase_bact"/>
    <property type="match status" value="1"/>
</dbReference>
<comment type="caution">
    <text evidence="11">The sequence shown here is derived from an EMBL/GenBank/DDBJ whole genome shotgun (WGS) entry which is preliminary data.</text>
</comment>
<reference evidence="11 12" key="1">
    <citation type="submission" date="2020-12" db="EMBL/GenBank/DDBJ databases">
        <title>Pseudomonas schmalbachii sp. nov. isolated from millipede gut.</title>
        <authorList>
            <person name="Shelomi M."/>
        </authorList>
    </citation>
    <scope>NUCLEOTIDE SEQUENCE [LARGE SCALE GENOMIC DNA]</scope>
    <source>
        <strain evidence="11 12">Milli4</strain>
    </source>
</reference>
<dbReference type="NCBIfam" id="NF009698">
    <property type="entry name" value="PRK13223.1"/>
    <property type="match status" value="1"/>
</dbReference>
<feature type="active site" description="Nucleophile" evidence="10">
    <location>
        <position position="19"/>
    </location>
</feature>
<dbReference type="SFLD" id="SFLDG01129">
    <property type="entry name" value="C1.5:_HAD__Beta-PGM__Phosphata"/>
    <property type="match status" value="1"/>
</dbReference>
<dbReference type="RefSeq" id="WP_208315874.1">
    <property type="nucleotide sequence ID" value="NZ_JAELYA010000008.1"/>
</dbReference>
<dbReference type="NCBIfam" id="TIGR01449">
    <property type="entry name" value="PGP_bact"/>
    <property type="match status" value="1"/>
</dbReference>
<sequence>MSAAEALFAVRLPRLVMFDLDGTLVDSVPDLAAAVDKMLVALGREPAGVEQVRHWVGNGARVLVRRALAGGIEHDGIGEEETERALALFMDAYADSHTLTEVYPGVVETLKWLKRRKVQMALITNKPERFVGPLLDEMKLGKFFRWIIGGDTLPQQKPDPAALLHVMKMARVKPEHALFIGDSRNDVLAAKAAGVSCVGLTYGYNHGRPIAEESPAMVLDDLRELLPCLEPGSAIVLPDNCAPAQRDRIVLVTVTCKLWMKVIKALARWRWRA</sequence>
<evidence type="ECO:0000256" key="10">
    <source>
        <dbReference type="HAMAP-Rule" id="MF_00495"/>
    </source>
</evidence>
<dbReference type="SUPFAM" id="SSF56784">
    <property type="entry name" value="HAD-like"/>
    <property type="match status" value="1"/>
</dbReference>
<dbReference type="InterPro" id="IPR006439">
    <property type="entry name" value="HAD-SF_hydro_IA"/>
</dbReference>
<dbReference type="InterPro" id="IPR050155">
    <property type="entry name" value="HAD-like_hydrolase_sf"/>
</dbReference>
<organism evidence="11 12">
    <name type="scientific">Pseudomonas schmalbachii</name>
    <dbReference type="NCBI Taxonomy" id="2816993"/>
    <lineage>
        <taxon>Bacteria</taxon>
        <taxon>Pseudomonadati</taxon>
        <taxon>Pseudomonadota</taxon>
        <taxon>Gammaproteobacteria</taxon>
        <taxon>Pseudomonadales</taxon>
        <taxon>Pseudomonadaceae</taxon>
        <taxon>Pseudomonas</taxon>
    </lineage>
</organism>
<dbReference type="PRINTS" id="PR00413">
    <property type="entry name" value="HADHALOGNASE"/>
</dbReference>
<feature type="binding site" evidence="10">
    <location>
        <position position="19"/>
    </location>
    <ligand>
        <name>Mg(2+)</name>
        <dbReference type="ChEBI" id="CHEBI:18420"/>
    </ligand>
</feature>
<evidence type="ECO:0000256" key="2">
    <source>
        <dbReference type="ARBA" id="ARBA00001946"/>
    </source>
</evidence>
<evidence type="ECO:0000256" key="1">
    <source>
        <dbReference type="ARBA" id="ARBA00000830"/>
    </source>
</evidence>
<dbReference type="GO" id="GO:0008967">
    <property type="term" value="F:phosphoglycolate phosphatase activity"/>
    <property type="evidence" value="ECO:0007669"/>
    <property type="project" value="UniProtKB-EC"/>
</dbReference>